<dbReference type="GO" id="GO:0016491">
    <property type="term" value="F:oxidoreductase activity"/>
    <property type="evidence" value="ECO:0007669"/>
    <property type="project" value="TreeGrafter"/>
</dbReference>
<dbReference type="Gene3D" id="3.90.180.10">
    <property type="entry name" value="Medium-chain alcohol dehydrogenases, catalytic domain"/>
    <property type="match status" value="1"/>
</dbReference>
<dbReference type="SUPFAM" id="SSF50129">
    <property type="entry name" value="GroES-like"/>
    <property type="match status" value="1"/>
</dbReference>
<evidence type="ECO:0000313" key="4">
    <source>
        <dbReference type="EMBL" id="KAF2689157.1"/>
    </source>
</evidence>
<protein>
    <submittedName>
        <fullName evidence="4">GroES-like protein</fullName>
    </submittedName>
</protein>
<keyword evidence="1" id="KW-0812">Transmembrane</keyword>
<dbReference type="CDD" id="cd05188">
    <property type="entry name" value="MDR"/>
    <property type="match status" value="1"/>
</dbReference>
<evidence type="ECO:0000259" key="3">
    <source>
        <dbReference type="Pfam" id="PF08240"/>
    </source>
</evidence>
<dbReference type="InterPro" id="IPR013154">
    <property type="entry name" value="ADH-like_N"/>
</dbReference>
<reference evidence="4" key="1">
    <citation type="journal article" date="2020" name="Stud. Mycol.">
        <title>101 Dothideomycetes genomes: a test case for predicting lifestyles and emergence of pathogens.</title>
        <authorList>
            <person name="Haridas S."/>
            <person name="Albert R."/>
            <person name="Binder M."/>
            <person name="Bloem J."/>
            <person name="Labutti K."/>
            <person name="Salamov A."/>
            <person name="Andreopoulos B."/>
            <person name="Baker S."/>
            <person name="Barry K."/>
            <person name="Bills G."/>
            <person name="Bluhm B."/>
            <person name="Cannon C."/>
            <person name="Castanera R."/>
            <person name="Culley D."/>
            <person name="Daum C."/>
            <person name="Ezra D."/>
            <person name="Gonzalez J."/>
            <person name="Henrissat B."/>
            <person name="Kuo A."/>
            <person name="Liang C."/>
            <person name="Lipzen A."/>
            <person name="Lutzoni F."/>
            <person name="Magnuson J."/>
            <person name="Mondo S."/>
            <person name="Nolan M."/>
            <person name="Ohm R."/>
            <person name="Pangilinan J."/>
            <person name="Park H.-J."/>
            <person name="Ramirez L."/>
            <person name="Alfaro M."/>
            <person name="Sun H."/>
            <person name="Tritt A."/>
            <person name="Yoshinaga Y."/>
            <person name="Zwiers L.-H."/>
            <person name="Turgeon B."/>
            <person name="Goodwin S."/>
            <person name="Spatafora J."/>
            <person name="Crous P."/>
            <person name="Grigoriev I."/>
        </authorList>
    </citation>
    <scope>NUCLEOTIDE SEQUENCE</scope>
    <source>
        <strain evidence="4">CBS 122367</strain>
    </source>
</reference>
<dbReference type="PANTHER" id="PTHR43677">
    <property type="entry name" value="SHORT-CHAIN DEHYDROGENASE/REDUCTASE"/>
    <property type="match status" value="1"/>
</dbReference>
<evidence type="ECO:0000259" key="2">
    <source>
        <dbReference type="Pfam" id="PF00107"/>
    </source>
</evidence>
<dbReference type="InterPro" id="IPR036291">
    <property type="entry name" value="NAD(P)-bd_dom_sf"/>
</dbReference>
<dbReference type="GO" id="GO:0005739">
    <property type="term" value="C:mitochondrion"/>
    <property type="evidence" value="ECO:0007669"/>
    <property type="project" value="TreeGrafter"/>
</dbReference>
<dbReference type="SUPFAM" id="SSF51735">
    <property type="entry name" value="NAD(P)-binding Rossmann-fold domains"/>
    <property type="match status" value="1"/>
</dbReference>
<dbReference type="InterPro" id="IPR051397">
    <property type="entry name" value="Zn-ADH-like_protein"/>
</dbReference>
<dbReference type="Pfam" id="PF00107">
    <property type="entry name" value="ADH_zinc_N"/>
    <property type="match status" value="1"/>
</dbReference>
<keyword evidence="1" id="KW-0472">Membrane</keyword>
<accession>A0A6G1JF13</accession>
<evidence type="ECO:0000313" key="5">
    <source>
        <dbReference type="Proteomes" id="UP000799291"/>
    </source>
</evidence>
<feature type="domain" description="Alcohol dehydrogenase-like C-terminal" evidence="2">
    <location>
        <begin position="201"/>
        <end position="333"/>
    </location>
</feature>
<dbReference type="InterPro" id="IPR011032">
    <property type="entry name" value="GroES-like_sf"/>
</dbReference>
<dbReference type="Pfam" id="PF08240">
    <property type="entry name" value="ADH_N"/>
    <property type="match status" value="1"/>
</dbReference>
<dbReference type="EMBL" id="MU005572">
    <property type="protein sequence ID" value="KAF2689157.1"/>
    <property type="molecule type" value="Genomic_DNA"/>
</dbReference>
<dbReference type="PANTHER" id="PTHR43677:SF4">
    <property type="entry name" value="QUINONE OXIDOREDUCTASE-LIKE PROTEIN 2"/>
    <property type="match status" value="1"/>
</dbReference>
<dbReference type="Gene3D" id="3.40.50.720">
    <property type="entry name" value="NAD(P)-binding Rossmann-like Domain"/>
    <property type="match status" value="1"/>
</dbReference>
<organism evidence="4 5">
    <name type="scientific">Lentithecium fluviatile CBS 122367</name>
    <dbReference type="NCBI Taxonomy" id="1168545"/>
    <lineage>
        <taxon>Eukaryota</taxon>
        <taxon>Fungi</taxon>
        <taxon>Dikarya</taxon>
        <taxon>Ascomycota</taxon>
        <taxon>Pezizomycotina</taxon>
        <taxon>Dothideomycetes</taxon>
        <taxon>Pleosporomycetidae</taxon>
        <taxon>Pleosporales</taxon>
        <taxon>Massarineae</taxon>
        <taxon>Lentitheciaceae</taxon>
        <taxon>Lentithecium</taxon>
    </lineage>
</organism>
<proteinExistence type="predicted"/>
<keyword evidence="1" id="KW-1133">Transmembrane helix</keyword>
<feature type="transmembrane region" description="Helical" evidence="1">
    <location>
        <begin position="166"/>
        <end position="191"/>
    </location>
</feature>
<feature type="domain" description="Alcohol dehydrogenase-like N-terminal" evidence="3">
    <location>
        <begin position="35"/>
        <end position="145"/>
    </location>
</feature>
<dbReference type="OrthoDB" id="5407715at2759"/>
<keyword evidence="5" id="KW-1185">Reference proteome</keyword>
<dbReference type="Proteomes" id="UP000799291">
    <property type="component" value="Unassembled WGS sequence"/>
</dbReference>
<gene>
    <name evidence="4" type="ORF">K458DRAFT_124581</name>
</gene>
<dbReference type="AlphaFoldDB" id="A0A6G1JF13"/>
<evidence type="ECO:0000256" key="1">
    <source>
        <dbReference type="SAM" id="Phobius"/>
    </source>
</evidence>
<dbReference type="InterPro" id="IPR013149">
    <property type="entry name" value="ADH-like_C"/>
</dbReference>
<name>A0A6G1JF13_9PLEO</name>
<sequence>MSTTYKALVHNAPDQPLTLKTLPVPTSPLPLGTALVQPLYSNIASYTRSLVNGKYTRPVAYPFLPGHSCVARIEAVGADATFLKPGDIVWVDSFITARDDPDTQFLLGFFGGVTPAAQGLMAKAWPGGCFSEKAVVPLENCFVLPKLLFKDRKDGGRGYHLRDMAALSFILVGLAGLLDAGVAAGTTVIVAPATGKYSGGAVLAALALGAKVVAASRSKEKMEVLLRLPGAAERLSTVQLTGDVDQDAAALLNATGGKGAHVFMDVTPPLPSTPSHIPAAMRALRRNAQVILEGGLMTDISFNYLDAMLRNLTVRGKFMYERVQVERCIALIENGNLVLGEKAGLTVKRVCGLDGVVGAVDNGEGKEWWGGDLLVAPNGDA</sequence>